<keyword evidence="3" id="KW-1185">Reference proteome</keyword>
<reference evidence="2" key="1">
    <citation type="submission" date="2023-01" db="EMBL/GenBank/DDBJ databases">
        <title>Genome assembly of the deep-sea coral Lophelia pertusa.</title>
        <authorList>
            <person name="Herrera S."/>
            <person name="Cordes E."/>
        </authorList>
    </citation>
    <scope>NUCLEOTIDE SEQUENCE</scope>
    <source>
        <strain evidence="2">USNM1676648</strain>
        <tissue evidence="2">Polyp</tissue>
    </source>
</reference>
<dbReference type="AlphaFoldDB" id="A0A9W9YPZ6"/>
<feature type="compositionally biased region" description="Basic and acidic residues" evidence="1">
    <location>
        <begin position="173"/>
        <end position="188"/>
    </location>
</feature>
<evidence type="ECO:0000313" key="3">
    <source>
        <dbReference type="Proteomes" id="UP001163046"/>
    </source>
</evidence>
<protein>
    <submittedName>
        <fullName evidence="2">Uncharacterized protein</fullName>
    </submittedName>
</protein>
<comment type="caution">
    <text evidence="2">The sequence shown here is derived from an EMBL/GenBank/DDBJ whole genome shotgun (WGS) entry which is preliminary data.</text>
</comment>
<name>A0A9W9YPZ6_9CNID</name>
<proteinExistence type="predicted"/>
<accession>A0A9W9YPZ6</accession>
<gene>
    <name evidence="2" type="ORF">OS493_023803</name>
</gene>
<dbReference type="EMBL" id="MU827319">
    <property type="protein sequence ID" value="KAJ7357672.1"/>
    <property type="molecule type" value="Genomic_DNA"/>
</dbReference>
<organism evidence="2 3">
    <name type="scientific">Desmophyllum pertusum</name>
    <dbReference type="NCBI Taxonomy" id="174260"/>
    <lineage>
        <taxon>Eukaryota</taxon>
        <taxon>Metazoa</taxon>
        <taxon>Cnidaria</taxon>
        <taxon>Anthozoa</taxon>
        <taxon>Hexacorallia</taxon>
        <taxon>Scleractinia</taxon>
        <taxon>Caryophylliina</taxon>
        <taxon>Caryophylliidae</taxon>
        <taxon>Desmophyllum</taxon>
    </lineage>
</organism>
<feature type="region of interest" description="Disordered" evidence="1">
    <location>
        <begin position="173"/>
        <end position="197"/>
    </location>
</feature>
<dbReference type="Proteomes" id="UP001163046">
    <property type="component" value="Unassembled WGS sequence"/>
</dbReference>
<sequence>MRGYPTRVQDTVQVQRLRSEEASTQMLYDVYANTIGGIEELEKHEEHGMSAGNSGFLSHIIPKHTKKDKEDVIAMIRAQLTILDAQMTFAPPEVTKKARMKLLNTTLKWVAAREEKEIPRGLVDCYAKNVVQVLIKPESMKLPPTEGDSRPACLTEQIVNSVLYKCAQARHQGEQQDKEFHDNSDKKAAMRNTRQGQHEYSGITRLVELDPEDGEFIKALIACDKDIVSLHR</sequence>
<dbReference type="OrthoDB" id="5988260at2759"/>
<evidence type="ECO:0000313" key="2">
    <source>
        <dbReference type="EMBL" id="KAJ7357672.1"/>
    </source>
</evidence>
<evidence type="ECO:0000256" key="1">
    <source>
        <dbReference type="SAM" id="MobiDB-lite"/>
    </source>
</evidence>